<dbReference type="OrthoDB" id="9818951at2"/>
<organism evidence="2 3">
    <name type="scientific">Succiniclasticum ruminis DSM 9236</name>
    <dbReference type="NCBI Taxonomy" id="1123323"/>
    <lineage>
        <taxon>Bacteria</taxon>
        <taxon>Bacillati</taxon>
        <taxon>Bacillota</taxon>
        <taxon>Negativicutes</taxon>
        <taxon>Acidaminococcales</taxon>
        <taxon>Acidaminococcaceae</taxon>
        <taxon>Succiniclasticum</taxon>
    </lineage>
</organism>
<protein>
    <submittedName>
        <fullName evidence="2">Uncharacterized protein</fullName>
    </submittedName>
</protein>
<gene>
    <name evidence="2" type="ORF">SAMN05216245_10532</name>
</gene>
<keyword evidence="3" id="KW-1185">Reference proteome</keyword>
<feature type="compositionally biased region" description="Basic and acidic residues" evidence="1">
    <location>
        <begin position="57"/>
        <end position="70"/>
    </location>
</feature>
<dbReference type="Proteomes" id="UP000198896">
    <property type="component" value="Unassembled WGS sequence"/>
</dbReference>
<name>A0A1I2A4E4_9FIRM</name>
<dbReference type="RefSeq" id="WP_143089399.1">
    <property type="nucleotide sequence ID" value="NZ_FONL01000005.1"/>
</dbReference>
<dbReference type="AlphaFoldDB" id="A0A1I2A4E4"/>
<feature type="region of interest" description="Disordered" evidence="1">
    <location>
        <begin position="195"/>
        <end position="216"/>
    </location>
</feature>
<feature type="compositionally biased region" description="Polar residues" evidence="1">
    <location>
        <begin position="95"/>
        <end position="109"/>
    </location>
</feature>
<dbReference type="STRING" id="1123323.SAMN05216245_10532"/>
<feature type="region of interest" description="Disordered" evidence="1">
    <location>
        <begin position="41"/>
        <end position="113"/>
    </location>
</feature>
<sequence>MMGKKNVSKRMRGFLAAGFWTCILTVCPLYGEAALPTHPVPSSPAAAGTGSPGKAESGIRIRVDRTEKAESSASGPKENAADRIWSKAKGDHTSVKSAPENSPRQNETPIVTVRNREIPSGRTAEPVIPQAVGSGYTEAEIREQIQRKYTQPRPEFRLLSGAFAGSGYRPGTMDVKIPTLFFPPDVMQDVSETFLENPDGTFGTRTREDRTGGLSSYGAEAQQQLLKQAGEKTGENVPASAPLHPGPAAARTKYKTITVQVPVPAPSPFRPLAKGDFYWYSNHKGNYVTALPGSLPQNPLLQVPATGPMLIRDAGQHEFMAVSVDDPADTYYYKNQDTFPGYGKAVPVFTETRKTAQGDDVSIKYIRRYVDGQQCLIVDSAAKRAGKTYRVAVVFPESKQYEYLPKALYIIENLKGI</sequence>
<evidence type="ECO:0000256" key="1">
    <source>
        <dbReference type="SAM" id="MobiDB-lite"/>
    </source>
</evidence>
<feature type="compositionally biased region" description="Basic and acidic residues" evidence="1">
    <location>
        <begin position="79"/>
        <end position="94"/>
    </location>
</feature>
<accession>A0A1I2A4E4</accession>
<reference evidence="2 3" key="1">
    <citation type="submission" date="2016-10" db="EMBL/GenBank/DDBJ databases">
        <authorList>
            <person name="de Groot N.N."/>
        </authorList>
    </citation>
    <scope>NUCLEOTIDE SEQUENCE [LARGE SCALE GENOMIC DNA]</scope>
    <source>
        <strain evidence="2 3">DSM 9236</strain>
    </source>
</reference>
<evidence type="ECO:0000313" key="3">
    <source>
        <dbReference type="Proteomes" id="UP000198896"/>
    </source>
</evidence>
<dbReference type="EMBL" id="FONL01000005">
    <property type="protein sequence ID" value="SFE38448.1"/>
    <property type="molecule type" value="Genomic_DNA"/>
</dbReference>
<proteinExistence type="predicted"/>
<evidence type="ECO:0000313" key="2">
    <source>
        <dbReference type="EMBL" id="SFE38448.1"/>
    </source>
</evidence>